<dbReference type="GO" id="GO:0022857">
    <property type="term" value="F:transmembrane transporter activity"/>
    <property type="evidence" value="ECO:0007669"/>
    <property type="project" value="InterPro"/>
</dbReference>
<dbReference type="eggNOG" id="COG0765">
    <property type="taxonomic scope" value="Bacteria"/>
</dbReference>
<evidence type="ECO:0000256" key="6">
    <source>
        <dbReference type="ARBA" id="ARBA00022989"/>
    </source>
</evidence>
<evidence type="ECO:0000256" key="1">
    <source>
        <dbReference type="ARBA" id="ARBA00004429"/>
    </source>
</evidence>
<dbReference type="EMBL" id="JFZB01000018">
    <property type="protein sequence ID" value="KFI25909.1"/>
    <property type="molecule type" value="Genomic_DNA"/>
</dbReference>
<organism evidence="10 11">
    <name type="scientific">Paenirhodobacter enshiensis</name>
    <dbReference type="NCBI Taxonomy" id="1105367"/>
    <lineage>
        <taxon>Bacteria</taxon>
        <taxon>Pseudomonadati</taxon>
        <taxon>Pseudomonadota</taxon>
        <taxon>Alphaproteobacteria</taxon>
        <taxon>Rhodobacterales</taxon>
        <taxon>Rhodobacter group</taxon>
        <taxon>Paenirhodobacter</taxon>
    </lineage>
</organism>
<evidence type="ECO:0000256" key="4">
    <source>
        <dbReference type="ARBA" id="ARBA00022475"/>
    </source>
</evidence>
<keyword evidence="7 8" id="KW-0472">Membrane</keyword>
<dbReference type="InterPro" id="IPR035906">
    <property type="entry name" value="MetI-like_sf"/>
</dbReference>
<dbReference type="Gene3D" id="1.10.3720.10">
    <property type="entry name" value="MetI-like"/>
    <property type="match status" value="1"/>
</dbReference>
<feature type="transmembrane region" description="Helical" evidence="8">
    <location>
        <begin position="20"/>
        <end position="45"/>
    </location>
</feature>
<dbReference type="CDD" id="cd06261">
    <property type="entry name" value="TM_PBP2"/>
    <property type="match status" value="1"/>
</dbReference>
<evidence type="ECO:0000256" key="3">
    <source>
        <dbReference type="ARBA" id="ARBA00022448"/>
    </source>
</evidence>
<evidence type="ECO:0000256" key="2">
    <source>
        <dbReference type="ARBA" id="ARBA00010072"/>
    </source>
</evidence>
<evidence type="ECO:0000256" key="5">
    <source>
        <dbReference type="ARBA" id="ARBA00022692"/>
    </source>
</evidence>
<dbReference type="InterPro" id="IPR000515">
    <property type="entry name" value="MetI-like"/>
</dbReference>
<sequence length="222" mass="23575">MGSGLDFGWLLTGWRALVEGAGMTLWLTACSTVLGLAISVLGAAARRGRIGWLKATVGVYVEAIRNTPFIVQLFFIYFGLPSLGVNLNPVVAAIVAMTLNVGAYATEIVASGLAAVAVGQREAAEALGLKPRQVFVKVVLPQAMAVIFPALASQVVITMLDSAVVSQISVRELTMRANLIQSQTFRPFETFLIAAAIYLALSIALRRVLNRIAARYLGPGLT</sequence>
<accession>A0A086XV59</accession>
<feature type="transmembrane region" description="Helical" evidence="8">
    <location>
        <begin position="57"/>
        <end position="78"/>
    </location>
</feature>
<feature type="transmembrane region" description="Helical" evidence="8">
    <location>
        <begin position="90"/>
        <end position="118"/>
    </location>
</feature>
<dbReference type="NCBIfam" id="TIGR01726">
    <property type="entry name" value="HEQRo_perm_3TM"/>
    <property type="match status" value="1"/>
</dbReference>
<dbReference type="Proteomes" id="UP000028824">
    <property type="component" value="Unassembled WGS sequence"/>
</dbReference>
<gene>
    <name evidence="10" type="ORF">CG50_02735</name>
</gene>
<evidence type="ECO:0000313" key="10">
    <source>
        <dbReference type="EMBL" id="KFI25909.1"/>
    </source>
</evidence>
<dbReference type="Pfam" id="PF00528">
    <property type="entry name" value="BPD_transp_1"/>
    <property type="match status" value="1"/>
</dbReference>
<dbReference type="PROSITE" id="PS50928">
    <property type="entry name" value="ABC_TM1"/>
    <property type="match status" value="1"/>
</dbReference>
<dbReference type="RefSeq" id="WP_036637822.1">
    <property type="nucleotide sequence ID" value="NZ_JFZB01000018.1"/>
</dbReference>
<dbReference type="AlphaFoldDB" id="A0A086XV59"/>
<keyword evidence="11" id="KW-1185">Reference proteome</keyword>
<reference evidence="10 11" key="1">
    <citation type="submission" date="2014-03" db="EMBL/GenBank/DDBJ databases">
        <title>Genome of Paenirhodobacter enshiensis DW2-9.</title>
        <authorList>
            <person name="Wang D."/>
            <person name="Wang G."/>
        </authorList>
    </citation>
    <scope>NUCLEOTIDE SEQUENCE [LARGE SCALE GENOMIC DNA]</scope>
    <source>
        <strain evidence="10 11">DW2-9</strain>
    </source>
</reference>
<keyword evidence="5 8" id="KW-0812">Transmembrane</keyword>
<feature type="transmembrane region" description="Helical" evidence="8">
    <location>
        <begin position="185"/>
        <end position="205"/>
    </location>
</feature>
<protein>
    <submittedName>
        <fullName evidence="10">ABC transporter permease</fullName>
    </submittedName>
</protein>
<evidence type="ECO:0000256" key="8">
    <source>
        <dbReference type="RuleBase" id="RU363032"/>
    </source>
</evidence>
<dbReference type="PANTHER" id="PTHR30614:SF35">
    <property type="entry name" value="ABC TRANSPORTER PERMEASE PROTEIN"/>
    <property type="match status" value="1"/>
</dbReference>
<dbReference type="STRING" id="1105367.CG50_02735"/>
<dbReference type="InterPro" id="IPR010065">
    <property type="entry name" value="AA_ABC_transptr_permease_3TM"/>
</dbReference>
<evidence type="ECO:0000313" key="11">
    <source>
        <dbReference type="Proteomes" id="UP000028824"/>
    </source>
</evidence>
<name>A0A086XV59_9RHOB</name>
<keyword evidence="3 8" id="KW-0813">Transport</keyword>
<evidence type="ECO:0000259" key="9">
    <source>
        <dbReference type="PROSITE" id="PS50928"/>
    </source>
</evidence>
<comment type="subcellular location">
    <subcellularLocation>
        <location evidence="1">Cell inner membrane</location>
        <topology evidence="1">Multi-pass membrane protein</topology>
    </subcellularLocation>
    <subcellularLocation>
        <location evidence="8">Cell membrane</location>
        <topology evidence="8">Multi-pass membrane protein</topology>
    </subcellularLocation>
</comment>
<dbReference type="GO" id="GO:0006865">
    <property type="term" value="P:amino acid transport"/>
    <property type="evidence" value="ECO:0007669"/>
    <property type="project" value="TreeGrafter"/>
</dbReference>
<feature type="domain" description="ABC transmembrane type-1" evidence="9">
    <location>
        <begin position="21"/>
        <end position="209"/>
    </location>
</feature>
<proteinExistence type="inferred from homology"/>
<dbReference type="InterPro" id="IPR043429">
    <property type="entry name" value="ArtM/GltK/GlnP/TcyL/YhdX-like"/>
</dbReference>
<dbReference type="SUPFAM" id="SSF161098">
    <property type="entry name" value="MetI-like"/>
    <property type="match status" value="1"/>
</dbReference>
<dbReference type="OrthoDB" id="9814550at2"/>
<keyword evidence="6 8" id="KW-1133">Transmembrane helix</keyword>
<keyword evidence="4" id="KW-1003">Cell membrane</keyword>
<evidence type="ECO:0000256" key="7">
    <source>
        <dbReference type="ARBA" id="ARBA00023136"/>
    </source>
</evidence>
<comment type="caution">
    <text evidence="10">The sequence shown here is derived from an EMBL/GenBank/DDBJ whole genome shotgun (WGS) entry which is preliminary data.</text>
</comment>
<comment type="similarity">
    <text evidence="2">Belongs to the binding-protein-dependent transport system permease family. HisMQ subfamily.</text>
</comment>
<feature type="transmembrane region" description="Helical" evidence="8">
    <location>
        <begin position="139"/>
        <end position="165"/>
    </location>
</feature>
<dbReference type="GO" id="GO:0043190">
    <property type="term" value="C:ATP-binding cassette (ABC) transporter complex"/>
    <property type="evidence" value="ECO:0007669"/>
    <property type="project" value="InterPro"/>
</dbReference>
<dbReference type="PANTHER" id="PTHR30614">
    <property type="entry name" value="MEMBRANE COMPONENT OF AMINO ACID ABC TRANSPORTER"/>
    <property type="match status" value="1"/>
</dbReference>